<proteinExistence type="predicted"/>
<dbReference type="InterPro" id="IPR016032">
    <property type="entry name" value="Sig_transdc_resp-reg_C-effctor"/>
</dbReference>
<keyword evidence="2" id="KW-0614">Plasmid</keyword>
<dbReference type="GO" id="GO:0006355">
    <property type="term" value="P:regulation of DNA-templated transcription"/>
    <property type="evidence" value="ECO:0007669"/>
    <property type="project" value="InterPro"/>
</dbReference>
<dbReference type="Proteomes" id="UP000195807">
    <property type="component" value="Plasmid pCME4A9I"/>
</dbReference>
<accession>A0A1Z1FGM3</accession>
<name>A0A1Z1FGM3_9SPHN</name>
<evidence type="ECO:0000313" key="3">
    <source>
        <dbReference type="Proteomes" id="UP000195807"/>
    </source>
</evidence>
<dbReference type="SMART" id="SM00421">
    <property type="entry name" value="HTH_LUXR"/>
    <property type="match status" value="1"/>
</dbReference>
<dbReference type="EMBL" id="CP019603">
    <property type="protein sequence ID" value="ARU17902.1"/>
    <property type="molecule type" value="Genomic_DNA"/>
</dbReference>
<feature type="domain" description="HTH luxR-type" evidence="1">
    <location>
        <begin position="281"/>
        <end position="338"/>
    </location>
</feature>
<dbReference type="GO" id="GO:0003677">
    <property type="term" value="F:DNA binding"/>
    <property type="evidence" value="ECO:0007669"/>
    <property type="project" value="InterPro"/>
</dbReference>
<reference evidence="2 3" key="1">
    <citation type="submission" date="2017-01" db="EMBL/GenBank/DDBJ databases">
        <title>Complete genome sequence of esterase-producing bacterium Croceicoccus marinus E4A9.</title>
        <authorList>
            <person name="Wu Y.-H."/>
            <person name="Cheng H."/>
            <person name="Xu L."/>
            <person name="Huo Y.-Y."/>
            <person name="Wang C.-S."/>
            <person name="Xu X.-W."/>
        </authorList>
    </citation>
    <scope>NUCLEOTIDE SEQUENCE [LARGE SCALE GENOMIC DNA]</scope>
    <source>
        <strain evidence="2 3">E4A9</strain>
        <plasmid evidence="3">Plasmid pcme4a9i</plasmid>
    </source>
</reference>
<dbReference type="STRING" id="450378.GCA_001661675_03297"/>
<dbReference type="InterPro" id="IPR036388">
    <property type="entry name" value="WH-like_DNA-bd_sf"/>
</dbReference>
<dbReference type="SUPFAM" id="SSF46894">
    <property type="entry name" value="C-terminal effector domain of the bipartite response regulators"/>
    <property type="match status" value="1"/>
</dbReference>
<gene>
    <name evidence="2" type="ORF">A9D14_16405</name>
</gene>
<dbReference type="InterPro" id="IPR000792">
    <property type="entry name" value="Tscrpt_reg_LuxR_C"/>
</dbReference>
<geneLocation type="plasmid" evidence="3">
    <name>pcme4a9i</name>
</geneLocation>
<sequence length="355" mass="38851">MEFLSLAEGPPGILPDDHEIPDAIAGDLRRECAAESMLVQWHEVGADPVLLGCDHPGSGAALARSRSHAVTGLAQLTARPFQHKRLRIWWSNRTFTAAMPLRNGILTLTGTLSRMNDCTVQLCTKTLETLRPFVLAYFSQWLADRQFLSLARSLNLAIERSGIATVLLDRSADIIYANSQAEAVFSQRSGLRRCGERMVCASMADTLRLQTAIDHVCDSAGRRSEGNPMLALPRPHRRALTIVLSALPPSNCAKSGEPAVIAWIFDPEQDLSAIMEAVCDLYGLSHRETQLACALVAGDCIKMAAKRLGVQDQTARSYLKQIFAKTETNRQTDLLQLLLKSAIGVGANSRIRAYS</sequence>
<dbReference type="AlphaFoldDB" id="A0A1Z1FGM3"/>
<dbReference type="KEGG" id="cman:A9D14_16405"/>
<dbReference type="Gene3D" id="1.10.10.10">
    <property type="entry name" value="Winged helix-like DNA-binding domain superfamily/Winged helix DNA-binding domain"/>
    <property type="match status" value="1"/>
</dbReference>
<evidence type="ECO:0000259" key="1">
    <source>
        <dbReference type="SMART" id="SM00421"/>
    </source>
</evidence>
<keyword evidence="3" id="KW-1185">Reference proteome</keyword>
<evidence type="ECO:0000313" key="2">
    <source>
        <dbReference type="EMBL" id="ARU17902.1"/>
    </source>
</evidence>
<organism evidence="2 3">
    <name type="scientific">Croceicoccus marinus</name>
    <dbReference type="NCBI Taxonomy" id="450378"/>
    <lineage>
        <taxon>Bacteria</taxon>
        <taxon>Pseudomonadati</taxon>
        <taxon>Pseudomonadota</taxon>
        <taxon>Alphaproteobacteria</taxon>
        <taxon>Sphingomonadales</taxon>
        <taxon>Erythrobacteraceae</taxon>
        <taxon>Croceicoccus</taxon>
    </lineage>
</organism>
<protein>
    <recommendedName>
        <fullName evidence="1">HTH luxR-type domain-containing protein</fullName>
    </recommendedName>
</protein>